<dbReference type="InterPro" id="IPR044730">
    <property type="entry name" value="RNase_H-like_dom_plant"/>
</dbReference>
<dbReference type="CDD" id="cd06222">
    <property type="entry name" value="RNase_H_like"/>
    <property type="match status" value="1"/>
</dbReference>
<evidence type="ECO:0000259" key="1">
    <source>
        <dbReference type="Pfam" id="PF13456"/>
    </source>
</evidence>
<dbReference type="Pfam" id="PF13456">
    <property type="entry name" value="RVT_3"/>
    <property type="match status" value="1"/>
</dbReference>
<sequence>MQSPAHANLDLDCTISELVMPDGVWNLDMFHVWLSEDVVKQIGAAESTWVHLFTDGAVARDTGSASTGGVLCDQLGNQILGFNHYLERCTPFEAKLCGMLDSLLILLSKDFKRATIQTDNPKVVRALQDNGMEDSGINVIRRV</sequence>
<dbReference type="Gene3D" id="3.30.420.10">
    <property type="entry name" value="Ribonuclease H-like superfamily/Ribonuclease H"/>
    <property type="match status" value="1"/>
</dbReference>
<dbReference type="GO" id="GO:0004523">
    <property type="term" value="F:RNA-DNA hybrid ribonuclease activity"/>
    <property type="evidence" value="ECO:0007669"/>
    <property type="project" value="InterPro"/>
</dbReference>
<feature type="domain" description="RNase H type-1" evidence="1">
    <location>
        <begin position="54"/>
        <end position="131"/>
    </location>
</feature>
<evidence type="ECO:0000313" key="2">
    <source>
        <dbReference type="EMBL" id="MBA0681646.1"/>
    </source>
</evidence>
<name>A0A7J8X2Z4_GOSAI</name>
<dbReference type="PANTHER" id="PTHR47723">
    <property type="entry name" value="OS05G0353850 PROTEIN"/>
    <property type="match status" value="1"/>
</dbReference>
<keyword evidence="3" id="KW-1185">Reference proteome</keyword>
<dbReference type="EMBL" id="JABFAA010000005">
    <property type="protein sequence ID" value="MBA0681646.1"/>
    <property type="molecule type" value="Genomic_DNA"/>
</dbReference>
<dbReference type="PANTHER" id="PTHR47723:SF19">
    <property type="entry name" value="POLYNUCLEOTIDYL TRANSFERASE, RIBONUCLEASE H-LIKE SUPERFAMILY PROTEIN"/>
    <property type="match status" value="1"/>
</dbReference>
<dbReference type="InterPro" id="IPR036397">
    <property type="entry name" value="RNaseH_sf"/>
</dbReference>
<protein>
    <recommendedName>
        <fullName evidence="1">RNase H type-1 domain-containing protein</fullName>
    </recommendedName>
</protein>
<dbReference type="InterPro" id="IPR012337">
    <property type="entry name" value="RNaseH-like_sf"/>
</dbReference>
<dbReference type="InterPro" id="IPR053151">
    <property type="entry name" value="RNase_H-like"/>
</dbReference>
<comment type="caution">
    <text evidence="2">The sequence shown here is derived from an EMBL/GenBank/DDBJ whole genome shotgun (WGS) entry which is preliminary data.</text>
</comment>
<dbReference type="InterPro" id="IPR002156">
    <property type="entry name" value="RNaseH_domain"/>
</dbReference>
<evidence type="ECO:0000313" key="3">
    <source>
        <dbReference type="Proteomes" id="UP000593577"/>
    </source>
</evidence>
<organism evidence="2 3">
    <name type="scientific">Gossypium aridum</name>
    <name type="common">American cotton</name>
    <name type="synonym">Erioxylum aridum</name>
    <dbReference type="NCBI Taxonomy" id="34290"/>
    <lineage>
        <taxon>Eukaryota</taxon>
        <taxon>Viridiplantae</taxon>
        <taxon>Streptophyta</taxon>
        <taxon>Embryophyta</taxon>
        <taxon>Tracheophyta</taxon>
        <taxon>Spermatophyta</taxon>
        <taxon>Magnoliopsida</taxon>
        <taxon>eudicotyledons</taxon>
        <taxon>Gunneridae</taxon>
        <taxon>Pentapetalae</taxon>
        <taxon>rosids</taxon>
        <taxon>malvids</taxon>
        <taxon>Malvales</taxon>
        <taxon>Malvaceae</taxon>
        <taxon>Malvoideae</taxon>
        <taxon>Gossypium</taxon>
    </lineage>
</organism>
<reference evidence="2 3" key="1">
    <citation type="journal article" date="2019" name="Genome Biol. Evol.">
        <title>Insights into the evolution of the New World diploid cottons (Gossypium, subgenus Houzingenia) based on genome sequencing.</title>
        <authorList>
            <person name="Grover C.E."/>
            <person name="Arick M.A. 2nd"/>
            <person name="Thrash A."/>
            <person name="Conover J.L."/>
            <person name="Sanders W.S."/>
            <person name="Peterson D.G."/>
            <person name="Frelichowski J.E."/>
            <person name="Scheffler J.A."/>
            <person name="Scheffler B.E."/>
            <person name="Wendel J.F."/>
        </authorList>
    </citation>
    <scope>NUCLEOTIDE SEQUENCE [LARGE SCALE GENOMIC DNA]</scope>
    <source>
        <strain evidence="2">185</strain>
        <tissue evidence="2">Leaf</tissue>
    </source>
</reference>
<accession>A0A7J8X2Z4</accession>
<dbReference type="SUPFAM" id="SSF53098">
    <property type="entry name" value="Ribonuclease H-like"/>
    <property type="match status" value="1"/>
</dbReference>
<dbReference type="Proteomes" id="UP000593577">
    <property type="component" value="Unassembled WGS sequence"/>
</dbReference>
<gene>
    <name evidence="2" type="ORF">Goari_023432</name>
</gene>
<proteinExistence type="predicted"/>
<dbReference type="AlphaFoldDB" id="A0A7J8X2Z4"/>
<dbReference type="GO" id="GO:0003676">
    <property type="term" value="F:nucleic acid binding"/>
    <property type="evidence" value="ECO:0007669"/>
    <property type="project" value="InterPro"/>
</dbReference>